<evidence type="ECO:0000313" key="2">
    <source>
        <dbReference type="Proteomes" id="UP000092627"/>
    </source>
</evidence>
<dbReference type="EMBL" id="FLOC01000001">
    <property type="protein sequence ID" value="SBS25412.1"/>
    <property type="molecule type" value="Genomic_DNA"/>
</dbReference>
<keyword evidence="2" id="KW-1185">Reference proteome</keyword>
<dbReference type="PANTHER" id="PTHR40036:SF1">
    <property type="entry name" value="MACROCIN O-METHYLTRANSFERASE"/>
    <property type="match status" value="1"/>
</dbReference>
<proteinExistence type="predicted"/>
<sequence>MSLDQTAIKTYENNEEKEARSKHVELLKGAPIPDEQLLSNLGLFLNSKNLSRLLFLDHLYKQSIDVPGVVMEFGTRWGQNLSIFSALRGIYEPFNRHKKIIGFDTFEGFPSVSEKDGNSEMIFTGNLAVGENYEDYLSVLLDIQEQDNPLAHIKKYELCKGDAVQTLPAYLERNPETIVGLAYFDLDLYEPTKACLELIKPRLVKGSVLGFDELNDPDSPGETIALLETFGLNNISLKRYRYASRVSYFVVE</sequence>
<dbReference type="Proteomes" id="UP000092627">
    <property type="component" value="Unassembled WGS sequence"/>
</dbReference>
<evidence type="ECO:0000313" key="1">
    <source>
        <dbReference type="EMBL" id="SBS25412.1"/>
    </source>
</evidence>
<dbReference type="STRING" id="295068.MAQ5080_00257"/>
<dbReference type="Gene3D" id="3.40.50.150">
    <property type="entry name" value="Vaccinia Virus protein VP39"/>
    <property type="match status" value="1"/>
</dbReference>
<accession>A0A1A8T0L5</accession>
<organism evidence="1 2">
    <name type="scientific">Marinomonas aquimarina</name>
    <dbReference type="NCBI Taxonomy" id="295068"/>
    <lineage>
        <taxon>Bacteria</taxon>
        <taxon>Pseudomonadati</taxon>
        <taxon>Pseudomonadota</taxon>
        <taxon>Gammaproteobacteria</taxon>
        <taxon>Oceanospirillales</taxon>
        <taxon>Oceanospirillaceae</taxon>
        <taxon>Marinomonas</taxon>
    </lineage>
</organism>
<name>A0A1A8T0L5_9GAMM</name>
<dbReference type="InterPro" id="IPR008884">
    <property type="entry name" value="TylF_MeTrfase"/>
</dbReference>
<protein>
    <recommendedName>
        <fullName evidence="3">Crotonobetainyl-CoA--carnitine CoA-transferase</fullName>
    </recommendedName>
</protein>
<dbReference type="InterPro" id="IPR029063">
    <property type="entry name" value="SAM-dependent_MTases_sf"/>
</dbReference>
<gene>
    <name evidence="1" type="ORF">MAQ5080_00257</name>
</gene>
<reference evidence="1 2" key="1">
    <citation type="submission" date="2016-06" db="EMBL/GenBank/DDBJ databases">
        <authorList>
            <person name="Kjaerup R.B."/>
            <person name="Dalgaard T.S."/>
            <person name="Juul-Madsen H.R."/>
        </authorList>
    </citation>
    <scope>NUCLEOTIDE SEQUENCE [LARGE SCALE GENOMIC DNA]</scope>
    <source>
        <strain evidence="1 2">CECT 5080</strain>
    </source>
</reference>
<dbReference type="PANTHER" id="PTHR40036">
    <property type="entry name" value="MACROCIN O-METHYLTRANSFERASE"/>
    <property type="match status" value="1"/>
</dbReference>
<dbReference type="RefSeq" id="WP_067204365.1">
    <property type="nucleotide sequence ID" value="NZ_FLOC01000001.1"/>
</dbReference>
<evidence type="ECO:0008006" key="3">
    <source>
        <dbReference type="Google" id="ProtNLM"/>
    </source>
</evidence>
<dbReference type="AlphaFoldDB" id="A0A1A8T0L5"/>
<dbReference type="OrthoDB" id="9799872at2"/>